<dbReference type="InterPro" id="IPR016024">
    <property type="entry name" value="ARM-type_fold"/>
</dbReference>
<dbReference type="PANTHER" id="PTHR13366">
    <property type="entry name" value="MALARIA ANTIGEN-RELATED"/>
    <property type="match status" value="1"/>
</dbReference>
<feature type="compositionally biased region" description="Basic and acidic residues" evidence="3">
    <location>
        <begin position="349"/>
        <end position="363"/>
    </location>
</feature>
<feature type="compositionally biased region" description="Gly residues" evidence="3">
    <location>
        <begin position="378"/>
        <end position="391"/>
    </location>
</feature>
<keyword evidence="2" id="KW-0677">Repeat</keyword>
<dbReference type="Ensembl" id="ENSGMOT00000047543.1">
    <property type="protein sequence ID" value="ENSGMOP00000052755.1"/>
    <property type="gene ID" value="ENSGMOG00000014810.2"/>
</dbReference>
<dbReference type="InterPro" id="IPR000357">
    <property type="entry name" value="HEAT"/>
</dbReference>
<organism evidence="5 6">
    <name type="scientific">Gadus morhua</name>
    <name type="common">Atlantic cod</name>
    <dbReference type="NCBI Taxonomy" id="8049"/>
    <lineage>
        <taxon>Eukaryota</taxon>
        <taxon>Metazoa</taxon>
        <taxon>Chordata</taxon>
        <taxon>Craniata</taxon>
        <taxon>Vertebrata</taxon>
        <taxon>Euteleostomi</taxon>
        <taxon>Actinopterygii</taxon>
        <taxon>Neopterygii</taxon>
        <taxon>Teleostei</taxon>
        <taxon>Neoteleostei</taxon>
        <taxon>Acanthomorphata</taxon>
        <taxon>Zeiogadaria</taxon>
        <taxon>Gadariae</taxon>
        <taxon>Gadiformes</taxon>
        <taxon>Gadoidei</taxon>
        <taxon>Gadidae</taxon>
        <taxon>Gadus</taxon>
    </lineage>
</organism>
<evidence type="ECO:0000256" key="3">
    <source>
        <dbReference type="SAM" id="MobiDB-lite"/>
    </source>
</evidence>
<name>A0A8C5BZB2_GADMO</name>
<dbReference type="AlphaFoldDB" id="A0A8C5BZB2"/>
<dbReference type="Pfam" id="PF02985">
    <property type="entry name" value="HEAT"/>
    <property type="match status" value="1"/>
</dbReference>
<reference evidence="5" key="1">
    <citation type="submission" date="2025-08" db="UniProtKB">
        <authorList>
            <consortium name="Ensembl"/>
        </authorList>
    </citation>
    <scope>IDENTIFICATION</scope>
</reference>
<evidence type="ECO:0000256" key="1">
    <source>
        <dbReference type="ARBA" id="ARBA00015263"/>
    </source>
</evidence>
<protein>
    <recommendedName>
        <fullName evidence="1">HEAT repeat-containing protein 6</fullName>
    </recommendedName>
</protein>
<feature type="region of interest" description="Disordered" evidence="3">
    <location>
        <begin position="616"/>
        <end position="671"/>
    </location>
</feature>
<dbReference type="GeneTree" id="ENSGT00390000016675"/>
<dbReference type="Proteomes" id="UP000694546">
    <property type="component" value="Chromosome 7"/>
</dbReference>
<dbReference type="Gene3D" id="1.25.10.10">
    <property type="entry name" value="Leucine-rich Repeat Variant"/>
    <property type="match status" value="3"/>
</dbReference>
<accession>A0A8C5BZB2</accession>
<dbReference type="PANTHER" id="PTHR13366:SF0">
    <property type="entry name" value="HEAT REPEAT-CONTAINING PROTEIN 6"/>
    <property type="match status" value="1"/>
</dbReference>
<proteinExistence type="predicted"/>
<sequence>MAARFVVPVGGDAAEFLHTTLSPNAVPFTPHASDSMDPGVHFARCSSKLRSLRGDSVNLKEELNLLFDQFISENYYQTISPSINFRPEDVCILLRHACALVPQSNEHLVIKFCQLVHHLLNQLKVIVDEPTLHALVSYIVRALSVCSKWTHAEVLLALSTVLYGNGPQCQKHLHGLLGEQGLLLLYSAPSQPDLELRRVALSCMTNICLGIPGQLSVEDKYRNQCYGIFLKALQAPKPHSCDELLYSGALKGLHCCLSGVKWRFGGGEEVGALLATLKRLMFQGTPGLSVEWPSVLYAAPLPQYEGPSTPKPPEPPKEAATPGKASTVRPSLDPPASNDERSSSCSPDTRGKGKKAEVNRGDEGAEEERETMVPLLPKGGGGGGGAAGGGESSTKPPTASLYPAWKRTSSDSEFSDLEGSAQCKLRLYHGRVRQSALHCLLAVVRGVDKRMLYGYWSSFIPDAPMAGPPPLTLLSIVLKDPSPKVRACALQVLSAMLDGSRQFLGVAEDTATPRPSFTPFSLSLAATVRELHRCLTLALLAETSAQTLTQVIKCLAYLVSNAPYQRLRPGLLSPLWRHLRPYVRHRDVNVRVSALTLYGAMVTAQAPLPEVQLLLRQPEGSGGGGSGAGTPQDAALSWRHRDGLSSPSKTPGSHGRSPRLRTPAEQEGAEPGSPWLLELCIQLVTETRDEQSDSEAGGTGAAVASEPSPVRLEALQVRPDKIQMMCITVLLGLTYSENSLVKAAAVRALGVYILFPSLREDVMFVADTANTILMALEDKSPNVRAKAAWSLGNLTDTLIVNIVGTDFQEELSDMLLLKMLQSATRASADKDRVKCNSVRALGNLLHFLRYGQLTRSVFQRPLEEAVRVLVQTVQSEATMKVRWNACYALGNAFRNPALPLDSAPWSSDAFSSLCSVVTSCKNFKVRIKSAAALSVPARRGCYGDVERFIRVWHSLATALENSEETHDFLEYRYCASLRETLLQALMHLLSLSQWEDMPALGAALAGDEGVAIRGHLLRYLRGEGGDRGTAGEGESGTESLSVLQRTEALQQTLAGLRELQVEGEAEGVRRERESGRERVVDYLEDLLKSSAELELALSASAGPSL</sequence>
<evidence type="ECO:0000313" key="6">
    <source>
        <dbReference type="Proteomes" id="UP000694546"/>
    </source>
</evidence>
<evidence type="ECO:0000256" key="2">
    <source>
        <dbReference type="ARBA" id="ARBA00022737"/>
    </source>
</evidence>
<dbReference type="SUPFAM" id="SSF48371">
    <property type="entry name" value="ARM repeat"/>
    <property type="match status" value="2"/>
</dbReference>
<dbReference type="InterPro" id="IPR025283">
    <property type="entry name" value="DUF4042"/>
</dbReference>
<evidence type="ECO:0000259" key="4">
    <source>
        <dbReference type="Pfam" id="PF13251"/>
    </source>
</evidence>
<feature type="domain" description="DUF4042" evidence="4">
    <location>
        <begin position="431"/>
        <end position="611"/>
    </location>
</feature>
<dbReference type="Pfam" id="PF13251">
    <property type="entry name" value="DUF4042"/>
    <property type="match status" value="1"/>
</dbReference>
<dbReference type="InterPro" id="IPR011989">
    <property type="entry name" value="ARM-like"/>
</dbReference>
<evidence type="ECO:0000313" key="5">
    <source>
        <dbReference type="Ensembl" id="ENSGMOP00000052755.1"/>
    </source>
</evidence>
<dbReference type="InterPro" id="IPR052107">
    <property type="entry name" value="HEAT6"/>
</dbReference>
<feature type="region of interest" description="Disordered" evidence="3">
    <location>
        <begin position="306"/>
        <end position="399"/>
    </location>
</feature>
<reference evidence="5" key="2">
    <citation type="submission" date="2025-09" db="UniProtKB">
        <authorList>
            <consortium name="Ensembl"/>
        </authorList>
    </citation>
    <scope>IDENTIFICATION</scope>
</reference>
<keyword evidence="6" id="KW-1185">Reference proteome</keyword>